<dbReference type="EMBL" id="FOTK01000019">
    <property type="protein sequence ID" value="SFM10075.1"/>
    <property type="molecule type" value="Genomic_DNA"/>
</dbReference>
<dbReference type="RefSeq" id="WP_092042854.1">
    <property type="nucleotide sequence ID" value="NZ_FOTK01000019.1"/>
</dbReference>
<keyword evidence="2" id="KW-1185">Reference proteome</keyword>
<proteinExistence type="predicted"/>
<accession>A0A1I4N3W4</accession>
<evidence type="ECO:0000313" key="1">
    <source>
        <dbReference type="EMBL" id="SFM10075.1"/>
    </source>
</evidence>
<dbReference type="PROSITE" id="PS51318">
    <property type="entry name" value="TAT"/>
    <property type="match status" value="1"/>
</dbReference>
<sequence length="129" mass="13836">MSGPSNRRGFLRGLTTLPLIGGSVALIGSPVRAAQPVTPGMLATYSTWLHYEQRAIQSAVVGMEGGTFIPCLNPGSHYHFDEYDKERFALDAQLRASVVLSAVGCPLTSAEAENAWATTFRPIVREGSL</sequence>
<name>A0A1I4N3W4_9HYPH</name>
<dbReference type="InterPro" id="IPR006311">
    <property type="entry name" value="TAT_signal"/>
</dbReference>
<gene>
    <name evidence="1" type="ORF">SAMN05192568_101960</name>
</gene>
<evidence type="ECO:0000313" key="2">
    <source>
        <dbReference type="Proteomes" id="UP000199048"/>
    </source>
</evidence>
<organism evidence="1 2">
    <name type="scientific">Methylobacterium pseudosasicola</name>
    <dbReference type="NCBI Taxonomy" id="582667"/>
    <lineage>
        <taxon>Bacteria</taxon>
        <taxon>Pseudomonadati</taxon>
        <taxon>Pseudomonadota</taxon>
        <taxon>Alphaproteobacteria</taxon>
        <taxon>Hyphomicrobiales</taxon>
        <taxon>Methylobacteriaceae</taxon>
        <taxon>Methylobacterium</taxon>
    </lineage>
</organism>
<protein>
    <submittedName>
        <fullName evidence="1">Uncharacterized protein</fullName>
    </submittedName>
</protein>
<reference evidence="2" key="1">
    <citation type="submission" date="2016-10" db="EMBL/GenBank/DDBJ databases">
        <authorList>
            <person name="Varghese N."/>
            <person name="Submissions S."/>
        </authorList>
    </citation>
    <scope>NUCLEOTIDE SEQUENCE [LARGE SCALE GENOMIC DNA]</scope>
    <source>
        <strain evidence="2">BL36</strain>
    </source>
</reference>
<dbReference type="AlphaFoldDB" id="A0A1I4N3W4"/>
<dbReference type="STRING" id="582667.SAMN05192568_101960"/>
<dbReference type="OrthoDB" id="8004268at2"/>
<dbReference type="Proteomes" id="UP000199048">
    <property type="component" value="Unassembled WGS sequence"/>
</dbReference>